<evidence type="ECO:0000313" key="2">
    <source>
        <dbReference type="Proteomes" id="UP000264541"/>
    </source>
</evidence>
<evidence type="ECO:0000313" key="1">
    <source>
        <dbReference type="EMBL" id="RFU71641.1"/>
    </source>
</evidence>
<accession>A0A372LTW4</accession>
<sequence>MTLNILFFSITFKRKQMTVEEFNHQEQIERIREEYRLRSSAQELL</sequence>
<reference evidence="1 2" key="1">
    <citation type="submission" date="2018-08" db="EMBL/GenBank/DDBJ databases">
        <title>Bacillus chawlae sp. nov., Bacillus glennii sp. nov., and Bacillus saganii sp. nov. Isolated from the Vehicle Assembly Building at Kennedy Space Center where the Viking Spacecraft were Assembled.</title>
        <authorList>
            <person name="Seuylemezian A."/>
            <person name="Vaishampayan P."/>
        </authorList>
    </citation>
    <scope>NUCLEOTIDE SEQUENCE [LARGE SCALE GENOMIC DNA]</scope>
    <source>
        <strain evidence="1 2">V47-23a</strain>
    </source>
</reference>
<dbReference type="Proteomes" id="UP000264541">
    <property type="component" value="Unassembled WGS sequence"/>
</dbReference>
<keyword evidence="2" id="KW-1185">Reference proteome</keyword>
<dbReference type="AlphaFoldDB" id="A0A372LTW4"/>
<comment type="caution">
    <text evidence="1">The sequence shown here is derived from an EMBL/GenBank/DDBJ whole genome shotgun (WGS) entry which is preliminary data.</text>
</comment>
<organism evidence="1 2">
    <name type="scientific">Peribacillus saganii</name>
    <dbReference type="NCBI Taxonomy" id="2303992"/>
    <lineage>
        <taxon>Bacteria</taxon>
        <taxon>Bacillati</taxon>
        <taxon>Bacillota</taxon>
        <taxon>Bacilli</taxon>
        <taxon>Bacillales</taxon>
        <taxon>Bacillaceae</taxon>
        <taxon>Peribacillus</taxon>
    </lineage>
</organism>
<dbReference type="Pfam" id="PF09501">
    <property type="entry name" value="Bac_small_YrzI"/>
    <property type="match status" value="1"/>
</dbReference>
<gene>
    <name evidence="1" type="ORF">D0469_00600</name>
</gene>
<dbReference type="InterPro" id="IPR012655">
    <property type="entry name" value="YrzI"/>
</dbReference>
<name>A0A372LTW4_9BACI</name>
<dbReference type="EMBL" id="QVTE01000001">
    <property type="protein sequence ID" value="RFU71641.1"/>
    <property type="molecule type" value="Genomic_DNA"/>
</dbReference>
<proteinExistence type="predicted"/>
<protein>
    <submittedName>
        <fullName evidence="1">YrzI family small protein</fullName>
    </submittedName>
</protein>
<dbReference type="RefSeq" id="WP_117324716.1">
    <property type="nucleotide sequence ID" value="NZ_QVTE01000001.1"/>
</dbReference>